<feature type="transmembrane region" description="Helical" evidence="7">
    <location>
        <begin position="272"/>
        <end position="294"/>
    </location>
</feature>
<evidence type="ECO:0000256" key="3">
    <source>
        <dbReference type="ARBA" id="ARBA00022475"/>
    </source>
</evidence>
<keyword evidence="6 7" id="KW-0472">Membrane</keyword>
<comment type="caution">
    <text evidence="10">The sequence shown here is derived from an EMBL/GenBank/DDBJ whole genome shotgun (WGS) entry which is preliminary data.</text>
</comment>
<evidence type="ECO:0000256" key="4">
    <source>
        <dbReference type="ARBA" id="ARBA00022692"/>
    </source>
</evidence>
<dbReference type="PANTHER" id="PTHR30151:SF20">
    <property type="entry name" value="ABC TRANSPORTER PERMEASE PROTEIN HI_0355-RELATED"/>
    <property type="match status" value="1"/>
</dbReference>
<evidence type="ECO:0000256" key="6">
    <source>
        <dbReference type="ARBA" id="ARBA00023136"/>
    </source>
</evidence>
<dbReference type="EMBL" id="JBBPCC010000021">
    <property type="protein sequence ID" value="MEK8131430.1"/>
    <property type="molecule type" value="Genomic_DNA"/>
</dbReference>
<feature type="transmembrane region" description="Helical" evidence="7">
    <location>
        <begin position="219"/>
        <end position="241"/>
    </location>
</feature>
<evidence type="ECO:0000313" key="11">
    <source>
        <dbReference type="Proteomes" id="UP001469365"/>
    </source>
</evidence>
<dbReference type="RefSeq" id="WP_341418566.1">
    <property type="nucleotide sequence ID" value="NZ_JBBPCC010000021.1"/>
</dbReference>
<name>A0ABU9DTM9_9BACL</name>
<reference evidence="10 11" key="1">
    <citation type="submission" date="2024-04" db="EMBL/GenBank/DDBJ databases">
        <title>draft genome sequnece of Paenibacillus filicis.</title>
        <authorList>
            <person name="Kim D.-U."/>
        </authorList>
    </citation>
    <scope>NUCLEOTIDE SEQUENCE [LARGE SCALE GENOMIC DNA]</scope>
    <source>
        <strain evidence="10 11">KACC14197</strain>
    </source>
</reference>
<feature type="compositionally biased region" description="Basic and acidic residues" evidence="8">
    <location>
        <begin position="1"/>
        <end position="15"/>
    </location>
</feature>
<organism evidence="10 11">
    <name type="scientific">Paenibacillus filicis</name>
    <dbReference type="NCBI Taxonomy" id="669464"/>
    <lineage>
        <taxon>Bacteria</taxon>
        <taxon>Bacillati</taxon>
        <taxon>Bacillota</taxon>
        <taxon>Bacilli</taxon>
        <taxon>Bacillales</taxon>
        <taxon>Paenibacillaceae</taxon>
        <taxon>Paenibacillus</taxon>
    </lineage>
</organism>
<evidence type="ECO:0000256" key="8">
    <source>
        <dbReference type="SAM" id="MobiDB-lite"/>
    </source>
</evidence>
<dbReference type="Proteomes" id="UP001469365">
    <property type="component" value="Unassembled WGS sequence"/>
</dbReference>
<feature type="transmembrane region" description="Helical" evidence="7">
    <location>
        <begin position="160"/>
        <end position="179"/>
    </location>
</feature>
<feature type="compositionally biased region" description="Polar residues" evidence="8">
    <location>
        <begin position="37"/>
        <end position="69"/>
    </location>
</feature>
<evidence type="ECO:0000256" key="1">
    <source>
        <dbReference type="ARBA" id="ARBA00004651"/>
    </source>
</evidence>
<dbReference type="SUPFAM" id="SSF161098">
    <property type="entry name" value="MetI-like"/>
    <property type="match status" value="1"/>
</dbReference>
<feature type="compositionally biased region" description="Polar residues" evidence="8">
    <location>
        <begin position="77"/>
        <end position="86"/>
    </location>
</feature>
<dbReference type="Gene3D" id="1.10.3720.10">
    <property type="entry name" value="MetI-like"/>
    <property type="match status" value="1"/>
</dbReference>
<comment type="subcellular location">
    <subcellularLocation>
        <location evidence="1 7">Cell membrane</location>
        <topology evidence="1 7">Multi-pass membrane protein</topology>
    </subcellularLocation>
</comment>
<gene>
    <name evidence="10" type="ORF">WMW72_26325</name>
</gene>
<accession>A0ABU9DTM9</accession>
<evidence type="ECO:0000256" key="2">
    <source>
        <dbReference type="ARBA" id="ARBA00022448"/>
    </source>
</evidence>
<dbReference type="CDD" id="cd06261">
    <property type="entry name" value="TM_PBP2"/>
    <property type="match status" value="1"/>
</dbReference>
<keyword evidence="2 7" id="KW-0813">Transport</keyword>
<keyword evidence="5 7" id="KW-1133">Transmembrane helix</keyword>
<evidence type="ECO:0000256" key="5">
    <source>
        <dbReference type="ARBA" id="ARBA00022989"/>
    </source>
</evidence>
<feature type="region of interest" description="Disordered" evidence="8">
    <location>
        <begin position="1"/>
        <end position="98"/>
    </location>
</feature>
<dbReference type="InterPro" id="IPR035906">
    <property type="entry name" value="MetI-like_sf"/>
</dbReference>
<dbReference type="Pfam" id="PF00528">
    <property type="entry name" value="BPD_transp_1"/>
    <property type="match status" value="1"/>
</dbReference>
<sequence>MNNRRTDRRADRTEGSQDGQSEQIDQSSLGSPGPQDEPSSQATRDPQDEPSSQATQGPQDEPSSQTTRGRQPLPDRQSPQDPQSLKSPPDRSAGNKSGSRGGWGALVLFAALLLLWELGVRVSGVSTLVLPAPSVVAAALGKGLGSGYFIPHIAQTVLEIVLGLLLGGALGLLIGVGMGEWSWLRRLLSPYVIASQAVPKLALAPLFMIWFGFGTTPKVVITALIAFFPLLESTVTAIQYVDPLKQELFRVLGASRWQTLLRLKLPAGLPGMLAGVRVAVVLAVVGAVVGEFIGGSKGLGALLIASQGMMDTPLMFAVLLLLTVLGMGLYQLVLIIERIKLRPYKKEKDR</sequence>
<keyword evidence="11" id="KW-1185">Reference proteome</keyword>
<evidence type="ECO:0000256" key="7">
    <source>
        <dbReference type="RuleBase" id="RU363032"/>
    </source>
</evidence>
<feature type="compositionally biased region" description="Polar residues" evidence="8">
    <location>
        <begin position="16"/>
        <end position="30"/>
    </location>
</feature>
<dbReference type="PROSITE" id="PS50928">
    <property type="entry name" value="ABC_TM1"/>
    <property type="match status" value="1"/>
</dbReference>
<proteinExistence type="inferred from homology"/>
<comment type="similarity">
    <text evidence="7">Belongs to the binding-protein-dependent transport system permease family.</text>
</comment>
<evidence type="ECO:0000313" key="10">
    <source>
        <dbReference type="EMBL" id="MEK8131430.1"/>
    </source>
</evidence>
<feature type="transmembrane region" description="Helical" evidence="7">
    <location>
        <begin position="314"/>
        <end position="336"/>
    </location>
</feature>
<keyword evidence="3" id="KW-1003">Cell membrane</keyword>
<feature type="domain" description="ABC transmembrane type-1" evidence="9">
    <location>
        <begin position="153"/>
        <end position="333"/>
    </location>
</feature>
<dbReference type="InterPro" id="IPR000515">
    <property type="entry name" value="MetI-like"/>
</dbReference>
<keyword evidence="4 7" id="KW-0812">Transmembrane</keyword>
<dbReference type="PANTHER" id="PTHR30151">
    <property type="entry name" value="ALKANE SULFONATE ABC TRANSPORTER-RELATED, MEMBRANE SUBUNIT"/>
    <property type="match status" value="1"/>
</dbReference>
<feature type="transmembrane region" description="Helical" evidence="7">
    <location>
        <begin position="101"/>
        <end position="119"/>
    </location>
</feature>
<evidence type="ECO:0000259" key="9">
    <source>
        <dbReference type="PROSITE" id="PS50928"/>
    </source>
</evidence>
<protein>
    <submittedName>
        <fullName evidence="10">ABC transporter permease</fullName>
    </submittedName>
</protein>